<dbReference type="GO" id="GO:0016757">
    <property type="term" value="F:glycosyltransferase activity"/>
    <property type="evidence" value="ECO:0007669"/>
    <property type="project" value="InterPro"/>
</dbReference>
<dbReference type="Pfam" id="PF00534">
    <property type="entry name" value="Glycos_transf_1"/>
    <property type="match status" value="1"/>
</dbReference>
<dbReference type="RefSeq" id="WP_076837119.1">
    <property type="nucleotide sequence ID" value="NZ_CP019434.1"/>
</dbReference>
<dbReference type="PANTHER" id="PTHR12526">
    <property type="entry name" value="GLYCOSYLTRANSFERASE"/>
    <property type="match status" value="1"/>
</dbReference>
<proteinExistence type="predicted"/>
<evidence type="ECO:0000313" key="3">
    <source>
        <dbReference type="Proteomes" id="UP000243807"/>
    </source>
</evidence>
<feature type="domain" description="Glycosyl transferase family 1" evidence="1">
    <location>
        <begin position="244"/>
        <end position="331"/>
    </location>
</feature>
<dbReference type="InterPro" id="IPR001296">
    <property type="entry name" value="Glyco_trans_1"/>
</dbReference>
<dbReference type="AlphaFoldDB" id="A0A1P8UI26"/>
<reference evidence="2 3" key="1">
    <citation type="submission" date="2017-01" db="EMBL/GenBank/DDBJ databases">
        <title>Draft sequence of Acidihalobacter ferrooxidans strain DSM 14175 (strain V8).</title>
        <authorList>
            <person name="Khaleque H.N."/>
            <person name="Ramsay J.P."/>
            <person name="Murphy R.J.T."/>
            <person name="Kaksonen A.H."/>
            <person name="Boxall N.J."/>
            <person name="Watkin E.L.J."/>
        </authorList>
    </citation>
    <scope>NUCLEOTIDE SEQUENCE [LARGE SCALE GENOMIC DNA]</scope>
    <source>
        <strain evidence="2 3">V8</strain>
    </source>
</reference>
<dbReference type="EMBL" id="CP019434">
    <property type="protein sequence ID" value="APZ43479.1"/>
    <property type="molecule type" value="Genomic_DNA"/>
</dbReference>
<organism evidence="2 3">
    <name type="scientific">Acidihalobacter ferrooxydans</name>
    <dbReference type="NCBI Taxonomy" id="1765967"/>
    <lineage>
        <taxon>Bacteria</taxon>
        <taxon>Pseudomonadati</taxon>
        <taxon>Pseudomonadota</taxon>
        <taxon>Gammaproteobacteria</taxon>
        <taxon>Chromatiales</taxon>
        <taxon>Ectothiorhodospiraceae</taxon>
        <taxon>Acidihalobacter</taxon>
    </lineage>
</organism>
<protein>
    <recommendedName>
        <fullName evidence="1">Glycosyl transferase family 1 domain-containing protein</fullName>
    </recommendedName>
</protein>
<dbReference type="GO" id="GO:1901135">
    <property type="term" value="P:carbohydrate derivative metabolic process"/>
    <property type="evidence" value="ECO:0007669"/>
    <property type="project" value="UniProtKB-ARBA"/>
</dbReference>
<dbReference type="STRING" id="1765967.BW247_10580"/>
<evidence type="ECO:0000313" key="2">
    <source>
        <dbReference type="EMBL" id="APZ43479.1"/>
    </source>
</evidence>
<name>A0A1P8UI26_9GAMM</name>
<sequence length="357" mass="40543">MIHFLVFFSNDAGDTEFGRALKRISVEHEIFSCWVDMSYQSRLKHLLVNLPRLAICAAKMASISLSCKTTPEYAVLGSDIEIMAYVVMRSIKRKKTQIAFSSFIFTQRNSRFLNFIRRLYYSILLDRAAVVVVHSTLELERYSKLFPKAQKKFRFIPWSGYLEQRSNLIEIAKNNKNKSFTIISAGRSGRDYATLYASIKKIDPMLNIDVEIKIVCDHLASSFTSEGLFRSRITVLQNHYGMNYLREITKADIVIIPLGVSDISAGQMVLIQSMALAKAIIVTDVPTIRDYVTHRHDAWLVKPYDADDLGNAILTLMSDGKLRDDLGQRASETYDTNHNVEAQLNKLVSELTPIVPA</sequence>
<accession>A0A1P8UI26</accession>
<dbReference type="Proteomes" id="UP000243807">
    <property type="component" value="Chromosome"/>
</dbReference>
<gene>
    <name evidence="2" type="ORF">BW247_10580</name>
</gene>
<dbReference type="SUPFAM" id="SSF53756">
    <property type="entry name" value="UDP-Glycosyltransferase/glycogen phosphorylase"/>
    <property type="match status" value="1"/>
</dbReference>
<evidence type="ECO:0000259" key="1">
    <source>
        <dbReference type="Pfam" id="PF00534"/>
    </source>
</evidence>
<dbReference type="KEGG" id="afy:BW247_10580"/>
<dbReference type="OrthoDB" id="9768937at2"/>
<dbReference type="Gene3D" id="3.40.50.2000">
    <property type="entry name" value="Glycogen Phosphorylase B"/>
    <property type="match status" value="2"/>
</dbReference>
<keyword evidence="3" id="KW-1185">Reference proteome</keyword>